<feature type="domain" description="Calcineurin-like phosphoesterase" evidence="2">
    <location>
        <begin position="141"/>
        <end position="347"/>
    </location>
</feature>
<keyword evidence="1" id="KW-0732">Signal</keyword>
<feature type="chain" id="PRO_5024305265" description="Calcineurin-like phosphoesterase domain-containing protein" evidence="1">
    <location>
        <begin position="27"/>
        <end position="491"/>
    </location>
</feature>
<proteinExistence type="predicted"/>
<dbReference type="KEGG" id="dov:DSCO28_12390"/>
<dbReference type="PANTHER" id="PTHR45867">
    <property type="entry name" value="PURPLE ACID PHOSPHATASE"/>
    <property type="match status" value="1"/>
</dbReference>
<dbReference type="InterPro" id="IPR029052">
    <property type="entry name" value="Metallo-depent_PP-like"/>
</dbReference>
<dbReference type="RefSeq" id="WP_155321560.1">
    <property type="nucleotide sequence ID" value="NZ_AP021876.1"/>
</dbReference>
<evidence type="ECO:0000259" key="2">
    <source>
        <dbReference type="Pfam" id="PF00149"/>
    </source>
</evidence>
<dbReference type="Gene3D" id="3.60.21.10">
    <property type="match status" value="1"/>
</dbReference>
<evidence type="ECO:0000313" key="3">
    <source>
        <dbReference type="EMBL" id="BBO80673.1"/>
    </source>
</evidence>
<dbReference type="GO" id="GO:0003993">
    <property type="term" value="F:acid phosphatase activity"/>
    <property type="evidence" value="ECO:0007669"/>
    <property type="project" value="InterPro"/>
</dbReference>
<dbReference type="EMBL" id="AP021876">
    <property type="protein sequence ID" value="BBO80673.1"/>
    <property type="molecule type" value="Genomic_DNA"/>
</dbReference>
<sequence>MNKKLMGVGLLLFAVLVLSIPGAVVASDDEYEAYNLTIQPGSNETELNFTWFTATPTDIPQLVVCNEGGLKGGKCTNFASYYKGALRKGNHSKCMNYYEGEYEIVVVEDDTEIYACKVTMTNVKNNTKYTYVVGNGEIFSDIHKFDTQNKNNYNFIFVGDPQIGASRDEESDTAGWVETVTAALTNFENTSFILSAGDQVESSTSDSQYDGFFSPEELTSVPFAPAIGNHDTSELYAYHFNVSNEIVPDGSTDPLGYTNGGGDYWFTYGDTLFMVLNTNNSSALSHDEFMAQAIEANPTAKWRVVVFHHSIYSSARHVDDVNDLRTSMYPVIDQYDIDVVLSGHDHFYARTYQLSGGDVLDKACYTSTGRDGQEQTTCVDLIGEVAEEDLQYIGEGKVLNPEGTVYFTANSASGSKYYDFTYIEGYTNLYLAAYEQLETPTYLNVEVNRSTLTVSAYRVDTGERVDTYSIIKTDDFNRGHHHQGRSSLAKQ</sequence>
<dbReference type="InterPro" id="IPR004843">
    <property type="entry name" value="Calcineurin-like_PHP"/>
</dbReference>
<evidence type="ECO:0000256" key="1">
    <source>
        <dbReference type="SAM" id="SignalP"/>
    </source>
</evidence>
<dbReference type="GO" id="GO:0046872">
    <property type="term" value="F:metal ion binding"/>
    <property type="evidence" value="ECO:0007669"/>
    <property type="project" value="InterPro"/>
</dbReference>
<dbReference type="Proteomes" id="UP000425960">
    <property type="component" value="Chromosome"/>
</dbReference>
<dbReference type="Pfam" id="PF00149">
    <property type="entry name" value="Metallophos"/>
    <property type="match status" value="1"/>
</dbReference>
<reference evidence="3 4" key="1">
    <citation type="submission" date="2019-11" db="EMBL/GenBank/DDBJ databases">
        <title>Comparative genomics of hydrocarbon-degrading Desulfosarcina strains.</title>
        <authorList>
            <person name="Watanabe M."/>
            <person name="Kojima H."/>
            <person name="Fukui M."/>
        </authorList>
    </citation>
    <scope>NUCLEOTIDE SEQUENCE [LARGE SCALE GENOMIC DNA]</scope>
    <source>
        <strain evidence="3 4">28bB2T</strain>
    </source>
</reference>
<protein>
    <recommendedName>
        <fullName evidence="2">Calcineurin-like phosphoesterase domain-containing protein</fullName>
    </recommendedName>
</protein>
<feature type="signal peptide" evidence="1">
    <location>
        <begin position="1"/>
        <end position="26"/>
    </location>
</feature>
<dbReference type="PANTHER" id="PTHR45867:SF3">
    <property type="entry name" value="ACID PHOSPHATASE TYPE 7"/>
    <property type="match status" value="1"/>
</dbReference>
<accession>A0A5K7ZR70</accession>
<gene>
    <name evidence="3" type="ORF">DSCO28_12390</name>
</gene>
<evidence type="ECO:0000313" key="4">
    <source>
        <dbReference type="Proteomes" id="UP000425960"/>
    </source>
</evidence>
<dbReference type="AlphaFoldDB" id="A0A5K7ZR70"/>
<organism evidence="3 4">
    <name type="scientific">Desulfosarcina ovata subsp. sediminis</name>
    <dbReference type="NCBI Taxonomy" id="885957"/>
    <lineage>
        <taxon>Bacteria</taxon>
        <taxon>Pseudomonadati</taxon>
        <taxon>Thermodesulfobacteriota</taxon>
        <taxon>Desulfobacteria</taxon>
        <taxon>Desulfobacterales</taxon>
        <taxon>Desulfosarcinaceae</taxon>
        <taxon>Desulfosarcina</taxon>
    </lineage>
</organism>
<dbReference type="SUPFAM" id="SSF56300">
    <property type="entry name" value="Metallo-dependent phosphatases"/>
    <property type="match status" value="1"/>
</dbReference>
<name>A0A5K7ZR70_9BACT</name>